<feature type="region of interest" description="Disordered" evidence="5">
    <location>
        <begin position="1"/>
        <end position="37"/>
    </location>
</feature>
<keyword evidence="3 6" id="KW-1133">Transmembrane helix</keyword>
<feature type="transmembrane region" description="Helical" evidence="6">
    <location>
        <begin position="494"/>
        <end position="513"/>
    </location>
</feature>
<evidence type="ECO:0000256" key="4">
    <source>
        <dbReference type="ARBA" id="ARBA00023136"/>
    </source>
</evidence>
<feature type="transmembrane region" description="Helical" evidence="6">
    <location>
        <begin position="428"/>
        <end position="445"/>
    </location>
</feature>
<accession>A0A087AM79</accession>
<proteinExistence type="predicted"/>
<feature type="transmembrane region" description="Helical" evidence="6">
    <location>
        <begin position="253"/>
        <end position="275"/>
    </location>
</feature>
<feature type="region of interest" description="Disordered" evidence="5">
    <location>
        <begin position="50"/>
        <end position="76"/>
    </location>
</feature>
<evidence type="ECO:0000256" key="3">
    <source>
        <dbReference type="ARBA" id="ARBA00022989"/>
    </source>
</evidence>
<dbReference type="Gene3D" id="1.20.1250.20">
    <property type="entry name" value="MFS general substrate transporter like domains"/>
    <property type="match status" value="1"/>
</dbReference>
<reference evidence="8 9" key="1">
    <citation type="submission" date="2014-03" db="EMBL/GenBank/DDBJ databases">
        <title>Genomics of Bifidobacteria.</title>
        <authorList>
            <person name="Ventura M."/>
            <person name="Milani C."/>
            <person name="Lugli G.A."/>
        </authorList>
    </citation>
    <scope>NUCLEOTIDE SEQUENCE [LARGE SCALE GENOMIC DNA]</scope>
    <source>
        <strain evidence="8 9">LMG 11586</strain>
    </source>
</reference>
<dbReference type="PROSITE" id="PS50850">
    <property type="entry name" value="MFS"/>
    <property type="match status" value="1"/>
</dbReference>
<comment type="caution">
    <text evidence="8">The sequence shown here is derived from an EMBL/GenBank/DDBJ whole genome shotgun (WGS) entry which is preliminary data.</text>
</comment>
<feature type="transmembrane region" description="Helical" evidence="6">
    <location>
        <begin position="368"/>
        <end position="391"/>
    </location>
</feature>
<dbReference type="GO" id="GO:0022857">
    <property type="term" value="F:transmembrane transporter activity"/>
    <property type="evidence" value="ECO:0007669"/>
    <property type="project" value="InterPro"/>
</dbReference>
<evidence type="ECO:0000313" key="8">
    <source>
        <dbReference type="EMBL" id="KFI59879.1"/>
    </source>
</evidence>
<feature type="compositionally biased region" description="Basic and acidic residues" evidence="5">
    <location>
        <begin position="1"/>
        <end position="11"/>
    </location>
</feature>
<dbReference type="InterPro" id="IPR036259">
    <property type="entry name" value="MFS_trans_sf"/>
</dbReference>
<evidence type="ECO:0000259" key="7">
    <source>
        <dbReference type="PROSITE" id="PS50850"/>
    </source>
</evidence>
<organism evidence="8 9">
    <name type="scientific">Bifidobacterium pullorum subsp. gallinarum</name>
    <dbReference type="NCBI Taxonomy" id="78344"/>
    <lineage>
        <taxon>Bacteria</taxon>
        <taxon>Bacillati</taxon>
        <taxon>Actinomycetota</taxon>
        <taxon>Actinomycetes</taxon>
        <taxon>Bifidobacteriales</taxon>
        <taxon>Bifidobacteriaceae</taxon>
        <taxon>Bifidobacterium</taxon>
    </lineage>
</organism>
<keyword evidence="9" id="KW-1185">Reference proteome</keyword>
<feature type="domain" description="Major facilitator superfamily (MFS) profile" evidence="7">
    <location>
        <begin position="120"/>
        <end position="517"/>
    </location>
</feature>
<dbReference type="SUPFAM" id="SSF103473">
    <property type="entry name" value="MFS general substrate transporter"/>
    <property type="match status" value="1"/>
</dbReference>
<feature type="transmembrane region" description="Helical" evidence="6">
    <location>
        <begin position="192"/>
        <end position="213"/>
    </location>
</feature>
<feature type="compositionally biased region" description="Basic and acidic residues" evidence="5">
    <location>
        <begin position="28"/>
        <end position="37"/>
    </location>
</feature>
<feature type="transmembrane region" description="Helical" evidence="6">
    <location>
        <begin position="466"/>
        <end position="488"/>
    </location>
</feature>
<dbReference type="RefSeq" id="WP_051917197.1">
    <property type="nucleotide sequence ID" value="NZ_JGYX01000007.1"/>
</dbReference>
<protein>
    <submittedName>
        <fullName evidence="8">Major facilitator family transporter</fullName>
    </submittedName>
</protein>
<sequence>MNDEPQNHHDNPTPTPPPLPGQIFVRPGIDDRPDLDKALTPEDKAALARLTVRQNPRQPEASGDRPEVQAAQMSAEGAPMAAAARIDTAVPNLESSFLDLRDPMVDADGYRPSATEMTRMNIGFAAGAVLCAAPLGALNTVILPVLVDRFAGVGRTLPLALLIAFGVVMSVLSNAVVAVLSDHTRTELGRRTPWILGGGVVAALFTLPLGAAANAVILTLLWCLVQIGYVMLSAPIAAAFGERIPDKFRSRADAYRGIGLTVGQLLGAVVAVLLIRTPSVAIRLCAACFVVAAVVVVLVLPRERSSVELRSRAIEQHEFFSHYQMPKGAPNFVRVLVARLVMTAGVSLTGVFLWYIVLYAVNGGDVDAAVPVMAAVAVASFVGGLIATLVLGPVADHWEDGRIPSVLACGLYVVGLAVPCVAPSAAGVIAYALLSGCAYVIFDGISQRQAAAVLPDIRMAGRNLAVLNLASQVGVIVGALLGALALFVVGTYQVLFPVAIVAVIVAAAVIWSIHEDRGALSGGTGVNRGVTGCRPRPDSYGWGACLVSCCPRIETLRGRPRIHRPGLACDRRI</sequence>
<evidence type="ECO:0000313" key="9">
    <source>
        <dbReference type="Proteomes" id="UP000029046"/>
    </source>
</evidence>
<comment type="subcellular location">
    <subcellularLocation>
        <location evidence="1">Cell membrane</location>
        <topology evidence="1">Multi-pass membrane protein</topology>
    </subcellularLocation>
</comment>
<dbReference type="AlphaFoldDB" id="A0A087AM79"/>
<evidence type="ECO:0000256" key="2">
    <source>
        <dbReference type="ARBA" id="ARBA00022692"/>
    </source>
</evidence>
<keyword evidence="2 6" id="KW-0812">Transmembrane</keyword>
<evidence type="ECO:0000256" key="5">
    <source>
        <dbReference type="SAM" id="MobiDB-lite"/>
    </source>
</evidence>
<name>A0A087AM79_9BIFI</name>
<dbReference type="GO" id="GO:0005886">
    <property type="term" value="C:plasma membrane"/>
    <property type="evidence" value="ECO:0007669"/>
    <property type="project" value="UniProtKB-SubCell"/>
</dbReference>
<evidence type="ECO:0000256" key="1">
    <source>
        <dbReference type="ARBA" id="ARBA00004651"/>
    </source>
</evidence>
<evidence type="ECO:0000256" key="6">
    <source>
        <dbReference type="SAM" id="Phobius"/>
    </source>
</evidence>
<feature type="transmembrane region" description="Helical" evidence="6">
    <location>
        <begin position="122"/>
        <end position="147"/>
    </location>
</feature>
<keyword evidence="4 6" id="KW-0472">Membrane</keyword>
<dbReference type="PANTHER" id="PTHR23528:SF1">
    <property type="entry name" value="MAJOR FACILITATOR SUPERFAMILY (MFS) PROFILE DOMAIN-CONTAINING PROTEIN"/>
    <property type="match status" value="1"/>
</dbReference>
<feature type="transmembrane region" description="Helical" evidence="6">
    <location>
        <begin position="219"/>
        <end position="241"/>
    </location>
</feature>
<feature type="transmembrane region" description="Helical" evidence="6">
    <location>
        <begin position="403"/>
        <end position="422"/>
    </location>
</feature>
<dbReference type="CDD" id="cd06174">
    <property type="entry name" value="MFS"/>
    <property type="match status" value="1"/>
</dbReference>
<feature type="transmembrane region" description="Helical" evidence="6">
    <location>
        <begin position="332"/>
        <end position="356"/>
    </location>
</feature>
<feature type="transmembrane region" description="Helical" evidence="6">
    <location>
        <begin position="281"/>
        <end position="300"/>
    </location>
</feature>
<dbReference type="InterPro" id="IPR020846">
    <property type="entry name" value="MFS_dom"/>
</dbReference>
<dbReference type="Proteomes" id="UP000029046">
    <property type="component" value="Unassembled WGS sequence"/>
</dbReference>
<dbReference type="EMBL" id="JGYX01000007">
    <property type="protein sequence ID" value="KFI59879.1"/>
    <property type="molecule type" value="Genomic_DNA"/>
</dbReference>
<dbReference type="PANTHER" id="PTHR23528">
    <property type="match status" value="1"/>
</dbReference>
<dbReference type="Pfam" id="PF13347">
    <property type="entry name" value="MFS_2"/>
    <property type="match status" value="1"/>
</dbReference>
<dbReference type="OrthoDB" id="7584869at2"/>
<dbReference type="eggNOG" id="COG2211">
    <property type="taxonomic scope" value="Bacteria"/>
</dbReference>
<feature type="transmembrane region" description="Helical" evidence="6">
    <location>
        <begin position="159"/>
        <end position="180"/>
    </location>
</feature>
<gene>
    <name evidence="8" type="ORF">BIGA_1547</name>
</gene>